<gene>
    <name evidence="4" type="ordered locus">Haur_2193</name>
</gene>
<dbReference type="Proteomes" id="UP000000787">
    <property type="component" value="Chromosome"/>
</dbReference>
<dbReference type="GO" id="GO:0005576">
    <property type="term" value="C:extracellular region"/>
    <property type="evidence" value="ECO:0007669"/>
    <property type="project" value="InterPro"/>
</dbReference>
<dbReference type="CAZy" id="CBM12">
    <property type="family name" value="Carbohydrate-Binding Module Family 12"/>
</dbReference>
<dbReference type="EMBL" id="CP000875">
    <property type="protein sequence ID" value="ABX04833.1"/>
    <property type="molecule type" value="Genomic_DNA"/>
</dbReference>
<feature type="chain" id="PRO_5002731696" evidence="2">
    <location>
        <begin position="26"/>
        <end position="790"/>
    </location>
</feature>
<dbReference type="Pfam" id="PF02839">
    <property type="entry name" value="CBM_5_12"/>
    <property type="match status" value="1"/>
</dbReference>
<dbReference type="SUPFAM" id="SSF51055">
    <property type="entry name" value="Carbohydrate binding domain"/>
    <property type="match status" value="1"/>
</dbReference>
<evidence type="ECO:0000256" key="2">
    <source>
        <dbReference type="SAM" id="SignalP"/>
    </source>
</evidence>
<name>A9AX25_HERA2</name>
<sequence length="790" mass="83270">MQRFFSLMLVFSLFASLLFNQATHAAPNPWAANTAYAVGSQVSYNGTIYECLQAHTALVGWEPATTPALWKQVSTAPSATTIPATSIPPTAPPATNIPPTATATPTAGCLNPAAGVGWQSRSLSNQTGNFSLSFEATLSASPTNAVIGLANAVPTDYTGLAIAVRFNPTGSIDARNGGTYAAATNVAYSANTRYRFRIVINLVAHTYSVYVTPQTTSEVLIASNFAFRSEQANVSNLNTLATVVGGTGAVGSLNLCNISLNLPATPTPLPTATPTPRPTATPVPTATPAPTGYTPAFCANYPPAIVAGSWQSSVVSYHNGRLQYTNDSAQNRIPDFSYAGYYSGQRPLPNLAVVQTLSPISGDNTARIQQALDAIGNRTPDANGLRGALLLAPGRYNINGTLRINKSGVVLRGSGDGSDASTSTILLGVGNTPHQRTLIVVGNGDSTPWTAGSATNVTDQFVQVGSKSLNVADPSRFTVGQEVIVRHPSSQAWINAVNGGGVVNDAWWAVGALDMTWTRRVTKIAGTTLTLDAPIFNHLDRALSQATVAPVASRTIIANAGVENLRVDIQTAGGEDENHVWDAIGIVGAENSWVKNATVLHFGHAGVFTQGAIRITVEDVQALDPVGIRTGGRFYNFDAESNSQLVLFTRVHATGGRHNFISNGTQTTSGIVWHRSTEGGGSDSEGHRQWSQGLLFDTINASAASNIKLINRGDYGTSHGWGNVHSVIWNYNRTMMVQKPPTGQNYVISQAGTRSTSYPFPGAGGFADIRSGSLVPNSLYEAQLCDRLEQ</sequence>
<dbReference type="InterPro" id="IPR003610">
    <property type="entry name" value="CBM5/12"/>
</dbReference>
<keyword evidence="5" id="KW-1185">Reference proteome</keyword>
<dbReference type="GO" id="GO:0030246">
    <property type="term" value="F:carbohydrate binding"/>
    <property type="evidence" value="ECO:0007669"/>
    <property type="project" value="InterPro"/>
</dbReference>
<dbReference type="AlphaFoldDB" id="A9AX25"/>
<evidence type="ECO:0000259" key="3">
    <source>
        <dbReference type="SMART" id="SM00495"/>
    </source>
</evidence>
<feature type="domain" description="Chitin-binding type-3" evidence="3">
    <location>
        <begin position="27"/>
        <end position="73"/>
    </location>
</feature>
<organism evidence="4 5">
    <name type="scientific">Herpetosiphon aurantiacus (strain ATCC 23779 / DSM 785 / 114-95)</name>
    <dbReference type="NCBI Taxonomy" id="316274"/>
    <lineage>
        <taxon>Bacteria</taxon>
        <taxon>Bacillati</taxon>
        <taxon>Chloroflexota</taxon>
        <taxon>Chloroflexia</taxon>
        <taxon>Herpetosiphonales</taxon>
        <taxon>Herpetosiphonaceae</taxon>
        <taxon>Herpetosiphon</taxon>
    </lineage>
</organism>
<dbReference type="GO" id="GO:0004553">
    <property type="term" value="F:hydrolase activity, hydrolyzing O-glycosyl compounds"/>
    <property type="evidence" value="ECO:0007669"/>
    <property type="project" value="InterPro"/>
</dbReference>
<dbReference type="CDD" id="cd12214">
    <property type="entry name" value="ChiA1_BD"/>
    <property type="match status" value="1"/>
</dbReference>
<evidence type="ECO:0000256" key="1">
    <source>
        <dbReference type="ARBA" id="ARBA00022801"/>
    </source>
</evidence>
<dbReference type="Gene3D" id="2.10.10.20">
    <property type="entry name" value="Carbohydrate-binding module superfamily 5/12"/>
    <property type="match status" value="1"/>
</dbReference>
<evidence type="ECO:0000313" key="5">
    <source>
        <dbReference type="Proteomes" id="UP000000787"/>
    </source>
</evidence>
<dbReference type="GO" id="GO:0005975">
    <property type="term" value="P:carbohydrate metabolic process"/>
    <property type="evidence" value="ECO:0007669"/>
    <property type="project" value="InterPro"/>
</dbReference>
<dbReference type="InterPro" id="IPR011050">
    <property type="entry name" value="Pectin_lyase_fold/virulence"/>
</dbReference>
<dbReference type="STRING" id="316274.Haur_2193"/>
<keyword evidence="1" id="KW-0378">Hydrolase</keyword>
<accession>A9AX25</accession>
<proteinExistence type="predicted"/>
<dbReference type="InParanoid" id="A9AX25"/>
<reference evidence="4 5" key="1">
    <citation type="journal article" date="2011" name="Stand. Genomic Sci.">
        <title>Complete genome sequence of the filamentous gliding predatory bacterium Herpetosiphon aurantiacus type strain (114-95(T)).</title>
        <authorList>
            <person name="Kiss H."/>
            <person name="Nett M."/>
            <person name="Domin N."/>
            <person name="Martin K."/>
            <person name="Maresca J.A."/>
            <person name="Copeland A."/>
            <person name="Lapidus A."/>
            <person name="Lucas S."/>
            <person name="Berry K.W."/>
            <person name="Glavina Del Rio T."/>
            <person name="Dalin E."/>
            <person name="Tice H."/>
            <person name="Pitluck S."/>
            <person name="Richardson P."/>
            <person name="Bruce D."/>
            <person name="Goodwin L."/>
            <person name="Han C."/>
            <person name="Detter J.C."/>
            <person name="Schmutz J."/>
            <person name="Brettin T."/>
            <person name="Land M."/>
            <person name="Hauser L."/>
            <person name="Kyrpides N.C."/>
            <person name="Ivanova N."/>
            <person name="Goker M."/>
            <person name="Woyke T."/>
            <person name="Klenk H.P."/>
            <person name="Bryant D.A."/>
        </authorList>
    </citation>
    <scope>NUCLEOTIDE SEQUENCE [LARGE SCALE GENOMIC DNA]</scope>
    <source>
        <strain evidence="5">ATCC 23779 / DSM 785 / 114-95</strain>
    </source>
</reference>
<dbReference type="SUPFAM" id="SSF51126">
    <property type="entry name" value="Pectin lyase-like"/>
    <property type="match status" value="1"/>
</dbReference>
<keyword evidence="2" id="KW-0732">Signal</keyword>
<dbReference type="KEGG" id="hau:Haur_2193"/>
<dbReference type="SMART" id="SM00495">
    <property type="entry name" value="ChtBD3"/>
    <property type="match status" value="1"/>
</dbReference>
<evidence type="ECO:0000313" key="4">
    <source>
        <dbReference type="EMBL" id="ABX04833.1"/>
    </source>
</evidence>
<dbReference type="InterPro" id="IPR036573">
    <property type="entry name" value="CBM_sf_5/12"/>
</dbReference>
<feature type="signal peptide" evidence="2">
    <location>
        <begin position="1"/>
        <end position="25"/>
    </location>
</feature>
<protein>
    <submittedName>
        <fullName evidence="4">Carbohydrate-binding family V/XII</fullName>
    </submittedName>
</protein>
<dbReference type="eggNOG" id="COG3979">
    <property type="taxonomic scope" value="Bacteria"/>
</dbReference>
<dbReference type="BioCyc" id="HAUR316274:GHYA-2221-MONOMER"/>
<dbReference type="HOGENOM" id="CLU_355190_0_0_0"/>